<evidence type="ECO:0000259" key="11">
    <source>
        <dbReference type="PROSITE" id="PS50089"/>
    </source>
</evidence>
<dbReference type="SMART" id="SM00184">
    <property type="entry name" value="RING"/>
    <property type="match status" value="1"/>
</dbReference>
<evidence type="ECO:0000256" key="2">
    <source>
        <dbReference type="ARBA" id="ARBA00022692"/>
    </source>
</evidence>
<reference evidence="12" key="1">
    <citation type="submission" date="2021-01" db="EMBL/GenBank/DDBJ databases">
        <authorList>
            <person name="Corre E."/>
            <person name="Pelletier E."/>
            <person name="Niang G."/>
            <person name="Scheremetjew M."/>
            <person name="Finn R."/>
            <person name="Kale V."/>
            <person name="Holt S."/>
            <person name="Cochrane G."/>
            <person name="Meng A."/>
            <person name="Brown T."/>
            <person name="Cohen L."/>
        </authorList>
    </citation>
    <scope>NUCLEOTIDE SEQUENCE</scope>
    <source>
        <strain evidence="12">CCMP3105</strain>
    </source>
</reference>
<feature type="compositionally biased region" description="Pro residues" evidence="9">
    <location>
        <begin position="289"/>
        <end position="299"/>
    </location>
</feature>
<dbReference type="Gene3D" id="3.30.40.10">
    <property type="entry name" value="Zinc/RING finger domain, C3HC4 (zinc finger)"/>
    <property type="match status" value="1"/>
</dbReference>
<evidence type="ECO:0000256" key="7">
    <source>
        <dbReference type="ARBA" id="ARBA00023136"/>
    </source>
</evidence>
<dbReference type="CDD" id="cd16454">
    <property type="entry name" value="RING-H2_PA-TM-RING"/>
    <property type="match status" value="1"/>
</dbReference>
<evidence type="ECO:0000256" key="3">
    <source>
        <dbReference type="ARBA" id="ARBA00022723"/>
    </source>
</evidence>
<evidence type="ECO:0000256" key="9">
    <source>
        <dbReference type="SAM" id="MobiDB-lite"/>
    </source>
</evidence>
<keyword evidence="7 10" id="KW-0472">Membrane</keyword>
<dbReference type="EMBL" id="HBNR01056253">
    <property type="protein sequence ID" value="CAE4623102.1"/>
    <property type="molecule type" value="Transcribed_RNA"/>
</dbReference>
<accession>A0A7S4RS24</accession>
<dbReference type="GO" id="GO:0016020">
    <property type="term" value="C:membrane"/>
    <property type="evidence" value="ECO:0007669"/>
    <property type="project" value="UniProtKB-SubCell"/>
</dbReference>
<proteinExistence type="predicted"/>
<keyword evidence="5" id="KW-0862">Zinc</keyword>
<feature type="transmembrane region" description="Helical" evidence="10">
    <location>
        <begin position="129"/>
        <end position="148"/>
    </location>
</feature>
<evidence type="ECO:0000256" key="6">
    <source>
        <dbReference type="ARBA" id="ARBA00022989"/>
    </source>
</evidence>
<name>A0A7S4RS24_9DINO</name>
<feature type="transmembrane region" description="Helical" evidence="10">
    <location>
        <begin position="51"/>
        <end position="72"/>
    </location>
</feature>
<dbReference type="GO" id="GO:0008270">
    <property type="term" value="F:zinc ion binding"/>
    <property type="evidence" value="ECO:0007669"/>
    <property type="project" value="UniProtKB-KW"/>
</dbReference>
<dbReference type="AlphaFoldDB" id="A0A7S4RS24"/>
<sequence>MANLAAQRDFILCLQAERPEHADGAEQAASSGSSCLAASCACGSPVSRTLWLFLLLTTAEVWMVFVFLFAVSSASRPRMVLLLVMLVLQCLITVGMLDDTQGAESGMSPYSPYRVSLCMKMTLTAGGTWLTALACLLEFIIAVVEVEATVDDTKGSPHARREDGRHRSVALGFFVYHSVLAVLMLYMARRHRNFLTGPDPSKFIVLEACEFARAPEAAKVRHATCAICLVDYEDSDAVLPLPCGHVFHSACLSQWLLHAETCPLRCTDTILRLPSSQRSAQRGNRWSLPPAPSLPPPNPDASIIGGDTLAVVDTNTAGEDDGRHISV</sequence>
<dbReference type="SUPFAM" id="SSF57850">
    <property type="entry name" value="RING/U-box"/>
    <property type="match status" value="1"/>
</dbReference>
<evidence type="ECO:0000256" key="10">
    <source>
        <dbReference type="SAM" id="Phobius"/>
    </source>
</evidence>
<comment type="subcellular location">
    <subcellularLocation>
        <location evidence="1">Membrane</location>
    </subcellularLocation>
</comment>
<keyword evidence="3" id="KW-0479">Metal-binding</keyword>
<keyword evidence="2 10" id="KW-0812">Transmembrane</keyword>
<feature type="transmembrane region" description="Helical" evidence="10">
    <location>
        <begin position="79"/>
        <end position="97"/>
    </location>
</feature>
<feature type="transmembrane region" description="Helical" evidence="10">
    <location>
        <begin position="169"/>
        <end position="188"/>
    </location>
</feature>
<evidence type="ECO:0000313" key="12">
    <source>
        <dbReference type="EMBL" id="CAE4623102.1"/>
    </source>
</evidence>
<evidence type="ECO:0000256" key="8">
    <source>
        <dbReference type="PROSITE-ProRule" id="PRU00175"/>
    </source>
</evidence>
<keyword evidence="6 10" id="KW-1133">Transmembrane helix</keyword>
<gene>
    <name evidence="12" type="ORF">AMON00008_LOCUS39570</name>
</gene>
<dbReference type="PANTHER" id="PTHR46539:SF1">
    <property type="entry name" value="E3 UBIQUITIN-PROTEIN LIGASE ATL42"/>
    <property type="match status" value="1"/>
</dbReference>
<dbReference type="Pfam" id="PF13639">
    <property type="entry name" value="zf-RING_2"/>
    <property type="match status" value="1"/>
</dbReference>
<evidence type="ECO:0000256" key="4">
    <source>
        <dbReference type="ARBA" id="ARBA00022771"/>
    </source>
</evidence>
<evidence type="ECO:0000256" key="5">
    <source>
        <dbReference type="ARBA" id="ARBA00022833"/>
    </source>
</evidence>
<feature type="region of interest" description="Disordered" evidence="9">
    <location>
        <begin position="277"/>
        <end position="305"/>
    </location>
</feature>
<evidence type="ECO:0000256" key="1">
    <source>
        <dbReference type="ARBA" id="ARBA00004370"/>
    </source>
</evidence>
<dbReference type="PANTHER" id="PTHR46539">
    <property type="entry name" value="E3 UBIQUITIN-PROTEIN LIGASE ATL42"/>
    <property type="match status" value="1"/>
</dbReference>
<dbReference type="InterPro" id="IPR001841">
    <property type="entry name" value="Znf_RING"/>
</dbReference>
<keyword evidence="4 8" id="KW-0863">Zinc-finger</keyword>
<dbReference type="InterPro" id="IPR013083">
    <property type="entry name" value="Znf_RING/FYVE/PHD"/>
</dbReference>
<feature type="domain" description="RING-type" evidence="11">
    <location>
        <begin position="225"/>
        <end position="264"/>
    </location>
</feature>
<protein>
    <recommendedName>
        <fullName evidence="11">RING-type domain-containing protein</fullName>
    </recommendedName>
</protein>
<dbReference type="PROSITE" id="PS50089">
    <property type="entry name" value="ZF_RING_2"/>
    <property type="match status" value="1"/>
</dbReference>
<organism evidence="12">
    <name type="scientific">Alexandrium monilatum</name>
    <dbReference type="NCBI Taxonomy" id="311494"/>
    <lineage>
        <taxon>Eukaryota</taxon>
        <taxon>Sar</taxon>
        <taxon>Alveolata</taxon>
        <taxon>Dinophyceae</taxon>
        <taxon>Gonyaulacales</taxon>
        <taxon>Pyrocystaceae</taxon>
        <taxon>Alexandrium</taxon>
    </lineage>
</organism>